<organism evidence="2 3">
    <name type="scientific">Chlamydomonas eustigma</name>
    <dbReference type="NCBI Taxonomy" id="1157962"/>
    <lineage>
        <taxon>Eukaryota</taxon>
        <taxon>Viridiplantae</taxon>
        <taxon>Chlorophyta</taxon>
        <taxon>core chlorophytes</taxon>
        <taxon>Chlorophyceae</taxon>
        <taxon>CS clade</taxon>
        <taxon>Chlamydomonadales</taxon>
        <taxon>Chlamydomonadaceae</taxon>
        <taxon>Chlamydomonas</taxon>
    </lineage>
</organism>
<accession>A0A250XMB0</accession>
<feature type="region of interest" description="Disordered" evidence="1">
    <location>
        <begin position="189"/>
        <end position="213"/>
    </location>
</feature>
<comment type="caution">
    <text evidence="2">The sequence shown here is derived from an EMBL/GenBank/DDBJ whole genome shotgun (WGS) entry which is preliminary data.</text>
</comment>
<evidence type="ECO:0000313" key="3">
    <source>
        <dbReference type="Proteomes" id="UP000232323"/>
    </source>
</evidence>
<dbReference type="STRING" id="1157962.A0A250XMB0"/>
<protein>
    <submittedName>
        <fullName evidence="2">Uncharacterized protein</fullName>
    </submittedName>
</protein>
<feature type="region of interest" description="Disordered" evidence="1">
    <location>
        <begin position="450"/>
        <end position="582"/>
    </location>
</feature>
<evidence type="ECO:0000256" key="1">
    <source>
        <dbReference type="SAM" id="MobiDB-lite"/>
    </source>
</evidence>
<feature type="compositionally biased region" description="Polar residues" evidence="1">
    <location>
        <begin position="463"/>
        <end position="478"/>
    </location>
</feature>
<feature type="compositionally biased region" description="Polar residues" evidence="1">
    <location>
        <begin position="496"/>
        <end position="511"/>
    </location>
</feature>
<sequence>MLTWNEFQRKFQGRWKQKELSQKYTEYKREGLLPDSASSTLSALDEEPPVSIQRNHCEDVQEKRHKVRAREGLKNPTTLSWNQFQAKYKGLWSREELSKAYARHKVTGHLPSGDSIVSNLSAYQPAGPSKQQLSSVGSASCSFQSKADVMNPPFSPQPSLRQRTQQQILHTFDDSIHTDHPQTLTLSEANVSSHMRRPLNADEGENCTHSSSLHQSFIPSSVQLISDKEETLLIMNQDRNTTSVINNLSETGEEALRVTAFATRTCLSLPHPTLVDQNSVDAFQNHDFQCANIMNVNKGEPPLPPTAPTHTLQHPSKPYTHLLNPSTIIQSNCVLLGWNAFQAALKPAGMSKSQLSEAWLEYKRTGQLPSYISPAPALLQYKRTGQLPSYVAQHMAFTHTPVPDPSPGPTPASLLPVQLSTAFSLESIVLPHAVPCQLGITRVTDLARYSQPTTSGPVPHPQPTTSGLVPHSQPTTSGLAPHPQPSSSGLLPYPQPTTSGLVPHSQPTNSGLVPHPQPTNSGLVPHPQPTTSGLVPHSQPTNSGLLPYPQPTTSGLVPHPQPTTSGLVPHPQPSSSGLLPYPQPTTSGLFLLPQPTNSGLLPYPQPTTSGLFLLPQPTNSDSTPYSELIARASKCATPSSNGGRQELHPTGYEEPYGERVYEAGPSQLVASEIEAPGPSQLVASEIEAPGPKASDVVPSQCTALNSWLPTHATCDEAPPVRALPVVPEVSSFSEDTTLQYEAMLNARVCDCHTIQSARSPSSAVKPKGPFGRILWKLKRVLLGKQEKKGMGGRELVVVDDAAAAAPAAAASNSSAVVLRKAVLDPSGPQKSTWSPHDAALNPKPSRATANAFAAAAAFIHLSSTSATDMPILLGRTHQHYEDVASPQQSASALICLGEEFDNLKDASQPIFWNVEESHPFFTANEYRGNAFPAQGLDLADILGPCAQTRSRRMAEDGSGCHSSPVRNVKTALNSPVTIMNAGHDGVIYNLDSPRGSVSAIVSPVAAAHLISKDALVTSGCCHSEVQPIMQISEDQGIRHIHGLAEEDGTCSVLTETPFSALKRQAPEVIVIDLTSECDHSKSSSSCEVDVSCTKLCTPFPWPSNHLPGSQTVSAMPSREREQYRGTSALLQAASSVKGVGIQAHKQRDTVCSPKSDRLGEHEVHEVHPLFARLPATFDHVVATASVCPSVVQAGRLRMITRESLPHDHDRLFRGFGVWHHVCSDKLRNVRMAIPFKPGLYEWGALAPGVFHPGSSSHLILAFYLGKAGSHRGSATPFLGSRRKSTGRETLRSRFNKYAVSGKLLGPSHEKGEKMAMFCELQRRGFSMWYRFRECESREEPLDLETSILQQVDYALNLQNNGRRRALILGSGVNLKAFPVINSNF</sequence>
<dbReference type="Proteomes" id="UP000232323">
    <property type="component" value="Unassembled WGS sequence"/>
</dbReference>
<dbReference type="PANTHER" id="PTHR47883">
    <property type="entry name" value="YIPPEE DOMAIN-CONTAINING PROTEIN"/>
    <property type="match status" value="1"/>
</dbReference>
<dbReference type="PANTHER" id="PTHR47883:SF12">
    <property type="entry name" value="SEA DOMAIN-CONTAINING PROTEIN"/>
    <property type="match status" value="1"/>
</dbReference>
<gene>
    <name evidence="2" type="ORF">CEUSTIGMA_g11647.t1</name>
</gene>
<evidence type="ECO:0000313" key="2">
    <source>
        <dbReference type="EMBL" id="GAX84224.1"/>
    </source>
</evidence>
<proteinExistence type="predicted"/>
<keyword evidence="3" id="KW-1185">Reference proteome</keyword>
<feature type="compositionally biased region" description="Polar residues" evidence="1">
    <location>
        <begin position="529"/>
        <end position="544"/>
    </location>
</feature>
<dbReference type="Pfam" id="PF19239">
    <property type="entry name" value="GIY_YIG_domain"/>
    <property type="match status" value="1"/>
</dbReference>
<dbReference type="OrthoDB" id="550211at2759"/>
<name>A0A250XMB0_9CHLO</name>
<reference evidence="2 3" key="1">
    <citation type="submission" date="2017-08" db="EMBL/GenBank/DDBJ databases">
        <title>Acidophilic green algal genome provides insights into adaptation to an acidic environment.</title>
        <authorList>
            <person name="Hirooka S."/>
            <person name="Hirose Y."/>
            <person name="Kanesaki Y."/>
            <person name="Higuchi S."/>
            <person name="Fujiwara T."/>
            <person name="Onuma R."/>
            <person name="Era A."/>
            <person name="Ohbayashi R."/>
            <person name="Uzuka A."/>
            <person name="Nozaki H."/>
            <person name="Yoshikawa H."/>
            <person name="Miyagishima S.Y."/>
        </authorList>
    </citation>
    <scope>NUCLEOTIDE SEQUENCE [LARGE SCALE GENOMIC DNA]</scope>
    <source>
        <strain evidence="2 3">NIES-2499</strain>
    </source>
</reference>
<dbReference type="EMBL" id="BEGY01000119">
    <property type="protein sequence ID" value="GAX84224.1"/>
    <property type="molecule type" value="Genomic_DNA"/>
</dbReference>